<evidence type="ECO:0000256" key="1">
    <source>
        <dbReference type="SAM" id="SignalP"/>
    </source>
</evidence>
<name>A0A512MDU2_9BACT</name>
<keyword evidence="4" id="KW-1185">Reference proteome</keyword>
<proteinExistence type="predicted"/>
<sequence length="269" mass="30142">MRHLSSLCTLLLAVSLHAADLPLPITVNLAGEPGDYTVERWKQDWPGCEFEDGVKEGHVQLKAREDGQKWLRVNYAVGQIGPEQGGAGWRWPIGKHRAAELSYTLRFNQDFDFVKGGKLPGLCGGPENVSGGRPADGANGFSARLMWRRDGRGEAYVYHKNQPEKYGESFSFPEDFRFPTGKPIGVRLAVVMNTGGQRDGILRVWITLPGQGERQVVERKDMEWRSAETFNVDSLYFETFHGGNDSTWAPTKPCYTEFSDFKVVKAKSQ</sequence>
<comment type="caution">
    <text evidence="3">The sequence shown here is derived from an EMBL/GenBank/DDBJ whole genome shotgun (WGS) entry which is preliminary data.</text>
</comment>
<dbReference type="EMBL" id="BKAG01000038">
    <property type="protein sequence ID" value="GEP44897.1"/>
    <property type="molecule type" value="Genomic_DNA"/>
</dbReference>
<protein>
    <recommendedName>
        <fullName evidence="2">Polysaccharide lyase 14 domain-containing protein</fullName>
    </recommendedName>
</protein>
<dbReference type="OrthoDB" id="7552220at2"/>
<evidence type="ECO:0000313" key="3">
    <source>
        <dbReference type="EMBL" id="GEP44897.1"/>
    </source>
</evidence>
<dbReference type="InterPro" id="IPR048958">
    <property type="entry name" value="Polysacc_lyase_14"/>
</dbReference>
<dbReference type="AlphaFoldDB" id="A0A512MDU2"/>
<feature type="signal peptide" evidence="1">
    <location>
        <begin position="1"/>
        <end position="18"/>
    </location>
</feature>
<evidence type="ECO:0000313" key="4">
    <source>
        <dbReference type="Proteomes" id="UP000321577"/>
    </source>
</evidence>
<evidence type="ECO:0000259" key="2">
    <source>
        <dbReference type="Pfam" id="PF21294"/>
    </source>
</evidence>
<dbReference type="Proteomes" id="UP000321577">
    <property type="component" value="Unassembled WGS sequence"/>
</dbReference>
<dbReference type="Gene3D" id="2.60.120.200">
    <property type="match status" value="1"/>
</dbReference>
<organism evidence="3 4">
    <name type="scientific">Brevifollis gellanilyticus</name>
    <dbReference type="NCBI Taxonomy" id="748831"/>
    <lineage>
        <taxon>Bacteria</taxon>
        <taxon>Pseudomonadati</taxon>
        <taxon>Verrucomicrobiota</taxon>
        <taxon>Verrucomicrobiia</taxon>
        <taxon>Verrucomicrobiales</taxon>
        <taxon>Verrucomicrobiaceae</taxon>
    </lineage>
</organism>
<feature type="chain" id="PRO_5022068832" description="Polysaccharide lyase 14 domain-containing protein" evidence="1">
    <location>
        <begin position="19"/>
        <end position="269"/>
    </location>
</feature>
<dbReference type="Pfam" id="PF21294">
    <property type="entry name" value="Polysacc_lyase_14"/>
    <property type="match status" value="1"/>
</dbReference>
<dbReference type="RefSeq" id="WP_146853285.1">
    <property type="nucleotide sequence ID" value="NZ_BKAG01000038.1"/>
</dbReference>
<keyword evidence="1" id="KW-0732">Signal</keyword>
<dbReference type="PANTHER" id="PTHR40124">
    <property type="match status" value="1"/>
</dbReference>
<gene>
    <name evidence="3" type="ORF">BGE01nite_41880</name>
</gene>
<feature type="domain" description="Polysaccharide lyase 14" evidence="2">
    <location>
        <begin position="65"/>
        <end position="261"/>
    </location>
</feature>
<dbReference type="PANTHER" id="PTHR40124:SF1">
    <property type="entry name" value="DISAGGREGATASE RELATED REPEAT PROTEIN"/>
    <property type="match status" value="1"/>
</dbReference>
<accession>A0A512MDU2</accession>
<reference evidence="3 4" key="1">
    <citation type="submission" date="2019-07" db="EMBL/GenBank/DDBJ databases">
        <title>Whole genome shotgun sequence of Brevifollis gellanilyticus NBRC 108608.</title>
        <authorList>
            <person name="Hosoyama A."/>
            <person name="Uohara A."/>
            <person name="Ohji S."/>
            <person name="Ichikawa N."/>
        </authorList>
    </citation>
    <scope>NUCLEOTIDE SEQUENCE [LARGE SCALE GENOMIC DNA]</scope>
    <source>
        <strain evidence="3 4">NBRC 108608</strain>
    </source>
</reference>